<feature type="region of interest" description="Disordered" evidence="1">
    <location>
        <begin position="440"/>
        <end position="466"/>
    </location>
</feature>
<dbReference type="AlphaFoldDB" id="B8CC70"/>
<dbReference type="KEGG" id="tps:THAPSDRAFT_9752"/>
<feature type="region of interest" description="Disordered" evidence="1">
    <location>
        <begin position="126"/>
        <end position="161"/>
    </location>
</feature>
<protein>
    <recommendedName>
        <fullName evidence="5">RxLR effector protein</fullName>
    </recommendedName>
</protein>
<gene>
    <name evidence="3" type="ORF">THAPSDRAFT_9752</name>
</gene>
<feature type="compositionally biased region" description="Polar residues" evidence="1">
    <location>
        <begin position="67"/>
        <end position="77"/>
    </location>
</feature>
<sequence>MNLSRALLLLIGTVSVPTCTSFAPSSFSRNIIHSALFSEADALDELIVDGVSAESSVLRGVAKGAPTTLSETTSSNGDVFIDNDDGKPKPTPQKASLKSLLPTPASRPLKMDKFGRRVFRMEDDTTVKLTKGSGDASPEETKNNSGTSPILSSLTEDSKEISGNLAAETSFQVEKSSDLKSLLPKQKMTWMTLDKFGRRVQRMQDDGTINMMKEPLMKSDSAVDVSSNTDERVDTSPVLSSLLENSKEIAGDLAAEANFQVKRSGDLKTLLPNKKMAWRELDKYGRRVQKMNDESPLNRGAATKSESDVDVMDGGGNGVSLSELLREESTVDLGNSRGRRVGQSLSQFVSGKEDRTDIENNRGTSINLKDLAGTSKKPKWAKLDFKGGIVEDDRRVKKDDVSKTTNGDDNKGASINLKDLAATSKKGTWTRLDFKGGVVEDERRTKRDNATKSADGDGSKGGYTNLKTLLPERKIVWRDRDQKGSKP</sequence>
<reference evidence="3 4" key="2">
    <citation type="journal article" date="2008" name="Nature">
        <title>The Phaeodactylum genome reveals the evolutionary history of diatom genomes.</title>
        <authorList>
            <person name="Bowler C."/>
            <person name="Allen A.E."/>
            <person name="Badger J.H."/>
            <person name="Grimwood J."/>
            <person name="Jabbari K."/>
            <person name="Kuo A."/>
            <person name="Maheswari U."/>
            <person name="Martens C."/>
            <person name="Maumus F."/>
            <person name="Otillar R.P."/>
            <person name="Rayko E."/>
            <person name="Salamov A."/>
            <person name="Vandepoele K."/>
            <person name="Beszteri B."/>
            <person name="Gruber A."/>
            <person name="Heijde M."/>
            <person name="Katinka M."/>
            <person name="Mock T."/>
            <person name="Valentin K."/>
            <person name="Verret F."/>
            <person name="Berges J.A."/>
            <person name="Brownlee C."/>
            <person name="Cadoret J.P."/>
            <person name="Chiovitti A."/>
            <person name="Choi C.J."/>
            <person name="Coesel S."/>
            <person name="De Martino A."/>
            <person name="Detter J.C."/>
            <person name="Durkin C."/>
            <person name="Falciatore A."/>
            <person name="Fournet J."/>
            <person name="Haruta M."/>
            <person name="Huysman M.J."/>
            <person name="Jenkins B.D."/>
            <person name="Jiroutova K."/>
            <person name="Jorgensen R.E."/>
            <person name="Joubert Y."/>
            <person name="Kaplan A."/>
            <person name="Kroger N."/>
            <person name="Kroth P.G."/>
            <person name="La Roche J."/>
            <person name="Lindquist E."/>
            <person name="Lommer M."/>
            <person name="Martin-Jezequel V."/>
            <person name="Lopez P.J."/>
            <person name="Lucas S."/>
            <person name="Mangogna M."/>
            <person name="McGinnis K."/>
            <person name="Medlin L.K."/>
            <person name="Montsant A."/>
            <person name="Oudot-Le Secq M.P."/>
            <person name="Napoli C."/>
            <person name="Obornik M."/>
            <person name="Parker M.S."/>
            <person name="Petit J.L."/>
            <person name="Porcel B.M."/>
            <person name="Poulsen N."/>
            <person name="Robison M."/>
            <person name="Rychlewski L."/>
            <person name="Rynearson T.A."/>
            <person name="Schmutz J."/>
            <person name="Shapiro H."/>
            <person name="Siaut M."/>
            <person name="Stanley M."/>
            <person name="Sussman M.R."/>
            <person name="Taylor A.R."/>
            <person name="Vardi A."/>
            <person name="von Dassow P."/>
            <person name="Vyverman W."/>
            <person name="Willis A."/>
            <person name="Wyrwicz L.S."/>
            <person name="Rokhsar D.S."/>
            <person name="Weissenbach J."/>
            <person name="Armbrust E.V."/>
            <person name="Green B.R."/>
            <person name="Van de Peer Y."/>
            <person name="Grigoriev I.V."/>
        </authorList>
    </citation>
    <scope>NUCLEOTIDE SEQUENCE [LARGE SCALE GENOMIC DNA]</scope>
    <source>
        <strain evidence="3 4">CCMP1335</strain>
    </source>
</reference>
<dbReference type="InParanoid" id="B8CC70"/>
<feature type="region of interest" description="Disordered" evidence="1">
    <location>
        <begin position="66"/>
        <end position="101"/>
    </location>
</feature>
<reference evidence="3 4" key="1">
    <citation type="journal article" date="2004" name="Science">
        <title>The genome of the diatom Thalassiosira pseudonana: ecology, evolution, and metabolism.</title>
        <authorList>
            <person name="Armbrust E.V."/>
            <person name="Berges J.A."/>
            <person name="Bowler C."/>
            <person name="Green B.R."/>
            <person name="Martinez D."/>
            <person name="Putnam N.H."/>
            <person name="Zhou S."/>
            <person name="Allen A.E."/>
            <person name="Apt K.E."/>
            <person name="Bechner M."/>
            <person name="Brzezinski M.A."/>
            <person name="Chaal B.K."/>
            <person name="Chiovitti A."/>
            <person name="Davis A.K."/>
            <person name="Demarest M.S."/>
            <person name="Detter J.C."/>
            <person name="Glavina T."/>
            <person name="Goodstein D."/>
            <person name="Hadi M.Z."/>
            <person name="Hellsten U."/>
            <person name="Hildebrand M."/>
            <person name="Jenkins B.D."/>
            <person name="Jurka J."/>
            <person name="Kapitonov V.V."/>
            <person name="Kroger N."/>
            <person name="Lau W.W."/>
            <person name="Lane T.W."/>
            <person name="Larimer F.W."/>
            <person name="Lippmeier J.C."/>
            <person name="Lucas S."/>
            <person name="Medina M."/>
            <person name="Montsant A."/>
            <person name="Obornik M."/>
            <person name="Parker M.S."/>
            <person name="Palenik B."/>
            <person name="Pazour G.J."/>
            <person name="Richardson P.M."/>
            <person name="Rynearson T.A."/>
            <person name="Saito M.A."/>
            <person name="Schwartz D.C."/>
            <person name="Thamatrakoln K."/>
            <person name="Valentin K."/>
            <person name="Vardi A."/>
            <person name="Wilkerson F.P."/>
            <person name="Rokhsar D.S."/>
        </authorList>
    </citation>
    <scope>NUCLEOTIDE SEQUENCE [LARGE SCALE GENOMIC DNA]</scope>
    <source>
        <strain evidence="3 4">CCMP1335</strain>
    </source>
</reference>
<proteinExistence type="predicted"/>
<dbReference type="GeneID" id="7451204"/>
<feature type="region of interest" description="Disordered" evidence="1">
    <location>
        <begin position="292"/>
        <end position="313"/>
    </location>
</feature>
<keyword evidence="4" id="KW-1185">Reference proteome</keyword>
<evidence type="ECO:0000313" key="3">
    <source>
        <dbReference type="EMBL" id="EED88715.1"/>
    </source>
</evidence>
<dbReference type="PaxDb" id="35128-Thaps9752"/>
<feature type="chain" id="PRO_5002869734" description="RxLR effector protein" evidence="2">
    <location>
        <begin position="22"/>
        <end position="487"/>
    </location>
</feature>
<name>B8CC70_THAPS</name>
<feature type="compositionally biased region" description="Polar residues" evidence="1">
    <location>
        <begin position="143"/>
        <end position="155"/>
    </location>
</feature>
<organism evidence="3 4">
    <name type="scientific">Thalassiosira pseudonana</name>
    <name type="common">Marine diatom</name>
    <name type="synonym">Cyclotella nana</name>
    <dbReference type="NCBI Taxonomy" id="35128"/>
    <lineage>
        <taxon>Eukaryota</taxon>
        <taxon>Sar</taxon>
        <taxon>Stramenopiles</taxon>
        <taxon>Ochrophyta</taxon>
        <taxon>Bacillariophyta</taxon>
        <taxon>Coscinodiscophyceae</taxon>
        <taxon>Thalassiosirophycidae</taxon>
        <taxon>Thalassiosirales</taxon>
        <taxon>Thalassiosiraceae</taxon>
        <taxon>Thalassiosira</taxon>
    </lineage>
</organism>
<accession>B8CC70</accession>
<evidence type="ECO:0000256" key="2">
    <source>
        <dbReference type="SAM" id="SignalP"/>
    </source>
</evidence>
<evidence type="ECO:0000256" key="1">
    <source>
        <dbReference type="SAM" id="MobiDB-lite"/>
    </source>
</evidence>
<keyword evidence="2" id="KW-0732">Signal</keyword>
<evidence type="ECO:0000313" key="4">
    <source>
        <dbReference type="Proteomes" id="UP000001449"/>
    </source>
</evidence>
<dbReference type="HOGENOM" id="CLU_560821_0_0_1"/>
<feature type="signal peptide" evidence="2">
    <location>
        <begin position="1"/>
        <end position="21"/>
    </location>
</feature>
<evidence type="ECO:0008006" key="5">
    <source>
        <dbReference type="Google" id="ProtNLM"/>
    </source>
</evidence>
<dbReference type="Proteomes" id="UP000001449">
    <property type="component" value="Chromosome 14"/>
</dbReference>
<dbReference type="EMBL" id="CM000649">
    <property type="protein sequence ID" value="EED88715.1"/>
    <property type="molecule type" value="Genomic_DNA"/>
</dbReference>
<dbReference type="RefSeq" id="XP_002293706.1">
    <property type="nucleotide sequence ID" value="XM_002293670.1"/>
</dbReference>
<feature type="compositionally biased region" description="Basic and acidic residues" evidence="1">
    <location>
        <begin position="440"/>
        <end position="458"/>
    </location>
</feature>